<dbReference type="EMBL" id="NPDS01000004">
    <property type="protein sequence ID" value="PJZ57395.1"/>
    <property type="molecule type" value="Genomic_DNA"/>
</dbReference>
<accession>A0ABX4NKR3</accession>
<gene>
    <name evidence="1" type="ORF">CH367_10555</name>
</gene>
<evidence type="ECO:0000313" key="2">
    <source>
        <dbReference type="Proteomes" id="UP000231879"/>
    </source>
</evidence>
<protein>
    <submittedName>
        <fullName evidence="1">Uncharacterized protein</fullName>
    </submittedName>
</protein>
<evidence type="ECO:0000313" key="1">
    <source>
        <dbReference type="EMBL" id="PJZ57395.1"/>
    </source>
</evidence>
<keyword evidence="2" id="KW-1185">Reference proteome</keyword>
<dbReference type="Proteomes" id="UP000231879">
    <property type="component" value="Unassembled WGS sequence"/>
</dbReference>
<sequence length="169" mass="19937">MLQNLYASIQKNRFDRIGTRTEKIYDRGGESVQVGADRETYNKSDSGMTLIQPYWKSNWRNVLEEIHKIKLQSVDDSPKIGFSLTWNGFQEPLSLSIGTEKRTLLYRYHVQSSQFEEDTRFFFLPGKYKLTFEFHEDKAKFHRHTVEFELDKNSKPVSFHCNPEGCSRL</sequence>
<comment type="caution">
    <text evidence="1">The sequence shown here is derived from an EMBL/GenBank/DDBJ whole genome shotgun (WGS) entry which is preliminary data.</text>
</comment>
<organism evidence="1 2">
    <name type="scientific">Leptospira barantonii</name>
    <dbReference type="NCBI Taxonomy" id="2023184"/>
    <lineage>
        <taxon>Bacteria</taxon>
        <taxon>Pseudomonadati</taxon>
        <taxon>Spirochaetota</taxon>
        <taxon>Spirochaetia</taxon>
        <taxon>Leptospirales</taxon>
        <taxon>Leptospiraceae</taxon>
        <taxon>Leptospira</taxon>
    </lineage>
</organism>
<proteinExistence type="predicted"/>
<name>A0ABX4NKR3_9LEPT</name>
<reference evidence="1 2" key="1">
    <citation type="submission" date="2017-07" db="EMBL/GenBank/DDBJ databases">
        <title>Leptospira spp. isolated from tropical soils.</title>
        <authorList>
            <person name="Thibeaux R."/>
            <person name="Iraola G."/>
            <person name="Ferres I."/>
            <person name="Bierque E."/>
            <person name="Girault D."/>
            <person name="Soupe-Gilbert M.-E."/>
            <person name="Picardeau M."/>
            <person name="Goarant C."/>
        </authorList>
    </citation>
    <scope>NUCLEOTIDE SEQUENCE [LARGE SCALE GENOMIC DNA]</scope>
    <source>
        <strain evidence="1 2">FH4-C-A1</strain>
    </source>
</reference>